<dbReference type="AlphaFoldDB" id="A0A0F9B134"/>
<organism evidence="1">
    <name type="scientific">marine sediment metagenome</name>
    <dbReference type="NCBI Taxonomy" id="412755"/>
    <lineage>
        <taxon>unclassified sequences</taxon>
        <taxon>metagenomes</taxon>
        <taxon>ecological metagenomes</taxon>
    </lineage>
</organism>
<feature type="non-terminal residue" evidence="1">
    <location>
        <position position="1"/>
    </location>
</feature>
<feature type="non-terminal residue" evidence="1">
    <location>
        <position position="413"/>
    </location>
</feature>
<proteinExistence type="predicted"/>
<comment type="caution">
    <text evidence="1">The sequence shown here is derived from an EMBL/GenBank/DDBJ whole genome shotgun (WGS) entry which is preliminary data.</text>
</comment>
<evidence type="ECO:0000313" key="1">
    <source>
        <dbReference type="EMBL" id="KKK84354.1"/>
    </source>
</evidence>
<reference evidence="1" key="1">
    <citation type="journal article" date="2015" name="Nature">
        <title>Complex archaea that bridge the gap between prokaryotes and eukaryotes.</title>
        <authorList>
            <person name="Spang A."/>
            <person name="Saw J.H."/>
            <person name="Jorgensen S.L."/>
            <person name="Zaremba-Niedzwiedzka K."/>
            <person name="Martijn J."/>
            <person name="Lind A.E."/>
            <person name="van Eijk R."/>
            <person name="Schleper C."/>
            <person name="Guy L."/>
            <person name="Ettema T.J."/>
        </authorList>
    </citation>
    <scope>NUCLEOTIDE SEQUENCE</scope>
</reference>
<dbReference type="EMBL" id="LAZR01051814">
    <property type="protein sequence ID" value="KKK84354.1"/>
    <property type="molecule type" value="Genomic_DNA"/>
</dbReference>
<protein>
    <submittedName>
        <fullName evidence="1">Uncharacterized protein</fullName>
    </submittedName>
</protein>
<accession>A0A0F9B134</accession>
<gene>
    <name evidence="1" type="ORF">LCGC14_2784180</name>
</gene>
<name>A0A0F9B134_9ZZZZ</name>
<sequence>GVIIKASERASVVGMNKLRAEIFDHYYYQWTGQGIADIEYKRLAEIANMSTGRANITNEKVKAMLPLLNVAFFAPQFSGSRFEFIGKGTKALFTVVGEKIAGKEKIEATPSQKILASELVNFVTAGTIMLTLAGMMGAKVEWDPESTDFGRMVIGRTRIDIWGGFQPIARTVAQLIAGRTKSTTTGEKFTKSRLEIFGRFIQSKLSPVAGLGVEVLSGKNFLGEPIPKFKDYAEFAQWAIYEKFAPLVLQDTIDAITYSEHKAMGALAFPLAFHGIGVQTYKTSVLDDLTQMRDHYSTRVFGKEWKNLGPLSQDALREYRPQIVQQERIAKFERRNASFDVKRQREAGVTVEKSLSREVRKEMDRVSVSLGGLSRTIVRNWRLNADLYKKYQDDLSFLLNKVLPRVINKPGYK</sequence>